<reference evidence="1" key="2">
    <citation type="journal article" date="2015" name="Fish Shellfish Immunol.">
        <title>Early steps in the European eel (Anguilla anguilla)-Vibrio vulnificus interaction in the gills: Role of the RtxA13 toxin.</title>
        <authorList>
            <person name="Callol A."/>
            <person name="Pajuelo D."/>
            <person name="Ebbesson L."/>
            <person name="Teles M."/>
            <person name="MacKenzie S."/>
            <person name="Amaro C."/>
        </authorList>
    </citation>
    <scope>NUCLEOTIDE SEQUENCE</scope>
</reference>
<proteinExistence type="predicted"/>
<evidence type="ECO:0000313" key="1">
    <source>
        <dbReference type="EMBL" id="JAH03092.1"/>
    </source>
</evidence>
<dbReference type="EMBL" id="GBXM01105485">
    <property type="protein sequence ID" value="JAH03092.1"/>
    <property type="molecule type" value="Transcribed_RNA"/>
</dbReference>
<sequence length="23" mass="2554">MCPVLFTPTAHFCLSVQFGKKKA</sequence>
<protein>
    <submittedName>
        <fullName evidence="1">Uncharacterized protein</fullName>
    </submittedName>
</protein>
<dbReference type="AlphaFoldDB" id="A0A0E9PFN4"/>
<accession>A0A0E9PFN4</accession>
<name>A0A0E9PFN4_ANGAN</name>
<reference evidence="1" key="1">
    <citation type="submission" date="2014-11" db="EMBL/GenBank/DDBJ databases">
        <authorList>
            <person name="Amaro Gonzalez C."/>
        </authorList>
    </citation>
    <scope>NUCLEOTIDE SEQUENCE</scope>
</reference>
<organism evidence="1">
    <name type="scientific">Anguilla anguilla</name>
    <name type="common">European freshwater eel</name>
    <name type="synonym">Muraena anguilla</name>
    <dbReference type="NCBI Taxonomy" id="7936"/>
    <lineage>
        <taxon>Eukaryota</taxon>
        <taxon>Metazoa</taxon>
        <taxon>Chordata</taxon>
        <taxon>Craniata</taxon>
        <taxon>Vertebrata</taxon>
        <taxon>Euteleostomi</taxon>
        <taxon>Actinopterygii</taxon>
        <taxon>Neopterygii</taxon>
        <taxon>Teleostei</taxon>
        <taxon>Anguilliformes</taxon>
        <taxon>Anguillidae</taxon>
        <taxon>Anguilla</taxon>
    </lineage>
</organism>